<dbReference type="Pfam" id="PF00149">
    <property type="entry name" value="Metallophos"/>
    <property type="match status" value="1"/>
</dbReference>
<dbReference type="PANTHER" id="PTHR11575">
    <property type="entry name" value="5'-NUCLEOTIDASE-RELATED"/>
    <property type="match status" value="1"/>
</dbReference>
<evidence type="ECO:0000313" key="6">
    <source>
        <dbReference type="Proteomes" id="UP000005580"/>
    </source>
</evidence>
<dbReference type="InterPro" id="IPR036907">
    <property type="entry name" value="5'-Nucleotdase_C_sf"/>
</dbReference>
<feature type="signal peptide" evidence="2">
    <location>
        <begin position="1"/>
        <end position="20"/>
    </location>
</feature>
<evidence type="ECO:0000259" key="4">
    <source>
        <dbReference type="Pfam" id="PF02872"/>
    </source>
</evidence>
<dbReference type="InterPro" id="IPR006179">
    <property type="entry name" value="5_nucleotidase/apyrase"/>
</dbReference>
<evidence type="ECO:0000256" key="1">
    <source>
        <dbReference type="ARBA" id="ARBA00022729"/>
    </source>
</evidence>
<feature type="domain" description="5'-Nucleotidase C-terminal" evidence="4">
    <location>
        <begin position="340"/>
        <end position="513"/>
    </location>
</feature>
<dbReference type="PANTHER" id="PTHR11575:SF6">
    <property type="entry name" value="2',3'-CYCLIC-NUCLEOTIDE 2'-PHOSPHODIESTERASE_3'-NUCLEOTIDASE"/>
    <property type="match status" value="1"/>
</dbReference>
<evidence type="ECO:0000313" key="5">
    <source>
        <dbReference type="EMBL" id="EFZ36279.1"/>
    </source>
</evidence>
<feature type="domain" description="Calcineurin-like phosphoesterase" evidence="3">
    <location>
        <begin position="27"/>
        <end position="255"/>
    </location>
</feature>
<keyword evidence="1 2" id="KW-0732">Signal</keyword>
<proteinExistence type="inferred from homology"/>
<dbReference type="GO" id="GO:0000166">
    <property type="term" value="F:nucleotide binding"/>
    <property type="evidence" value="ECO:0007669"/>
    <property type="project" value="UniProtKB-KW"/>
</dbReference>
<dbReference type="RefSeq" id="WP_004370577.1">
    <property type="nucleotide sequence ID" value="NZ_GL833119.1"/>
</dbReference>
<dbReference type="Gene3D" id="3.60.21.10">
    <property type="match status" value="1"/>
</dbReference>
<dbReference type="EC" id="3.1.3.5" evidence="5"/>
<dbReference type="HOGENOM" id="CLU_005854_4_3_10"/>
<dbReference type="GO" id="GO:0009166">
    <property type="term" value="P:nucleotide catabolic process"/>
    <property type="evidence" value="ECO:0007669"/>
    <property type="project" value="InterPro"/>
</dbReference>
<dbReference type="GO" id="GO:0030288">
    <property type="term" value="C:outer membrane-bounded periplasmic space"/>
    <property type="evidence" value="ECO:0007669"/>
    <property type="project" value="TreeGrafter"/>
</dbReference>
<keyword evidence="2 5" id="KW-0378">Hydrolase</keyword>
<dbReference type="InterPro" id="IPR004843">
    <property type="entry name" value="Calcineurin-like_PHP"/>
</dbReference>
<protein>
    <submittedName>
        <fullName evidence="5">5'-nucleotidase, C-terminal domain protein</fullName>
        <ecNumber evidence="5">3.1.3.5</ecNumber>
    </submittedName>
</protein>
<feature type="chain" id="PRO_5005128396" evidence="2">
    <location>
        <begin position="21"/>
        <end position="582"/>
    </location>
</feature>
<organism evidence="5 6">
    <name type="scientific">Hoylesella oralis ATCC 33269</name>
    <dbReference type="NCBI Taxonomy" id="873533"/>
    <lineage>
        <taxon>Bacteria</taxon>
        <taxon>Pseudomonadati</taxon>
        <taxon>Bacteroidota</taxon>
        <taxon>Bacteroidia</taxon>
        <taxon>Bacteroidales</taxon>
        <taxon>Prevotellaceae</taxon>
        <taxon>Hoylesella</taxon>
    </lineage>
</organism>
<dbReference type="EMBL" id="AEPE02000006">
    <property type="protein sequence ID" value="EFZ36279.1"/>
    <property type="molecule type" value="Genomic_DNA"/>
</dbReference>
<dbReference type="PRINTS" id="PR01607">
    <property type="entry name" value="APYRASEFAMLY"/>
</dbReference>
<gene>
    <name evidence="5" type="primary">cpdB</name>
    <name evidence="5" type="ORF">HMPREF0663_12346</name>
</gene>
<name>E7RSS8_9BACT</name>
<evidence type="ECO:0000256" key="2">
    <source>
        <dbReference type="RuleBase" id="RU362119"/>
    </source>
</evidence>
<keyword evidence="6" id="KW-1185">Reference proteome</keyword>
<comment type="similarity">
    <text evidence="2">Belongs to the 5'-nucleotidase family.</text>
</comment>
<dbReference type="SUPFAM" id="SSF56300">
    <property type="entry name" value="Metallo-dependent phosphatases"/>
    <property type="match status" value="1"/>
</dbReference>
<dbReference type="InterPro" id="IPR008334">
    <property type="entry name" value="5'-Nucleotdase_C"/>
</dbReference>
<dbReference type="Pfam" id="PF02872">
    <property type="entry name" value="5_nucleotid_C"/>
    <property type="match status" value="1"/>
</dbReference>
<dbReference type="eggNOG" id="COG0737">
    <property type="taxonomic scope" value="Bacteria"/>
</dbReference>
<evidence type="ECO:0000259" key="3">
    <source>
        <dbReference type="Pfam" id="PF00149"/>
    </source>
</evidence>
<sequence length="582" mass="66545">MKRLLLTYIAAFCLILNAMSAEKTVNLRIIQTSDVHGCFFPYDFINRTPKSGSLARVITYVDSLRKVYGSNLILLDNGDILQGQPTCYYSNYIKPSVPNVAASVVNYMKYDAETIGNHDIETGHAVYDKWIKEVKCPMLGANVIDTKTGKPYLHPYTILQRDGLKIAVIGMLTPAIPNWLNESLWKGLRFDEMVSSSRYWMEYIKIHEKPDVVIGLFHSGKEGGIETAQYQEDASLKVAREVPGFDLILFGHDHTKFKGIVKNIEGKDVVCLDPSCNAYMISDARISITFDRQHNNTNKILKKNIEGDVVNIESQEINKEFISRFQPEIDSVMQFVNRKIGNFTHSIFTRDCYFGSAAFTDFIHDLQLKITGADISFNAPLSFDTSISAGDIHVSDMFNLYRYENQIYVLKMTGEEIRKHLEMSYDLWVNTMTKPDDHIMLLNDDAKNDQQRFGFKNLAFNFDSAAGIDYEVDVTKPNGKKVKILHLTDGRPFDEHQWYKVAMNSYRGNGGGELLTKGAGIPREELKKRIVYESEKDQRYYLMKEIERAGTLNPQAHNNWKFVPEAWTKQALLRDKQLIFGK</sequence>
<dbReference type="InterPro" id="IPR029052">
    <property type="entry name" value="Metallo-depent_PP-like"/>
</dbReference>
<reference evidence="5" key="1">
    <citation type="submission" date="2011-01" db="EMBL/GenBank/DDBJ databases">
        <authorList>
            <person name="Muzny D."/>
            <person name="Qin X."/>
            <person name="Buhay C."/>
            <person name="Dugan-Rocha S."/>
            <person name="Ding Y."/>
            <person name="Chen G."/>
            <person name="Hawes A."/>
            <person name="Holder M."/>
            <person name="Jhangiani S."/>
            <person name="Johnson A."/>
            <person name="Khan Z."/>
            <person name="Li Z."/>
            <person name="Liu W."/>
            <person name="Liu X."/>
            <person name="Perez L."/>
            <person name="Shen H."/>
            <person name="Wang Q."/>
            <person name="Watt J."/>
            <person name="Xi L."/>
            <person name="Xin Y."/>
            <person name="Zhou J."/>
            <person name="Deng J."/>
            <person name="Jiang H."/>
            <person name="Liu Y."/>
            <person name="Qu J."/>
            <person name="Song X.-Z."/>
            <person name="Zhang L."/>
            <person name="Villasana D."/>
            <person name="Johnson A."/>
            <person name="Liu J."/>
            <person name="Liyanage D."/>
            <person name="Lorensuhewa L."/>
            <person name="Robinson T."/>
            <person name="Song A."/>
            <person name="Song B.-B."/>
            <person name="Dinh H."/>
            <person name="Thornton R."/>
            <person name="Coyle M."/>
            <person name="Francisco L."/>
            <person name="Jackson L."/>
            <person name="Javaid M."/>
            <person name="Korchina V."/>
            <person name="Kovar C."/>
            <person name="Mata R."/>
            <person name="Mathew T."/>
            <person name="Ngo R."/>
            <person name="Nguyen L."/>
            <person name="Nguyen N."/>
            <person name="Okwuonu G."/>
            <person name="Ongeri F."/>
            <person name="Pham C."/>
            <person name="Simmons D."/>
            <person name="Wilczek-Boney K."/>
            <person name="Hale W."/>
            <person name="Jakkamsetti A."/>
            <person name="Pham P."/>
            <person name="Ruth R."/>
            <person name="San Lucas F."/>
            <person name="Warren J."/>
            <person name="Zhang J."/>
            <person name="Zhao Z."/>
            <person name="Zhou C."/>
            <person name="Zhu D."/>
            <person name="Lee S."/>
            <person name="Bess C."/>
            <person name="Blankenburg K."/>
            <person name="Forbes L."/>
            <person name="Fu Q."/>
            <person name="Gubbala S."/>
            <person name="Hirani K."/>
            <person name="Jayaseelan J.C."/>
            <person name="Lara F."/>
            <person name="Munidasa M."/>
            <person name="Palculict T."/>
            <person name="Patil S."/>
            <person name="Pu L.-L."/>
            <person name="Saada N."/>
            <person name="Tang L."/>
            <person name="Weissenberger G."/>
            <person name="Zhu Y."/>
            <person name="Hemphill L."/>
            <person name="Shang Y."/>
            <person name="Youmans B."/>
            <person name="Ayvaz T."/>
            <person name="Ross M."/>
            <person name="Santibanez J."/>
            <person name="Aqrawi P."/>
            <person name="Gross S."/>
            <person name="Joshi V."/>
            <person name="Fowler G."/>
            <person name="Nazareth L."/>
            <person name="Reid J."/>
            <person name="Worley K."/>
            <person name="Petrosino J."/>
            <person name="Highlander S."/>
            <person name="Gibbs R."/>
        </authorList>
    </citation>
    <scope>NUCLEOTIDE SEQUENCE [LARGE SCALE GENOMIC DNA]</scope>
    <source>
        <strain evidence="5">ATCC 33269</strain>
    </source>
</reference>
<dbReference type="Gene3D" id="3.90.780.10">
    <property type="entry name" value="5'-Nucleotidase, C-terminal domain"/>
    <property type="match status" value="1"/>
</dbReference>
<accession>E7RSS8</accession>
<comment type="caution">
    <text evidence="5">The sequence shown here is derived from an EMBL/GenBank/DDBJ whole genome shotgun (WGS) entry which is preliminary data.</text>
</comment>
<dbReference type="STRING" id="28134.SAMN05444288_0989"/>
<keyword evidence="2" id="KW-0547">Nucleotide-binding</keyword>
<dbReference type="SUPFAM" id="SSF55816">
    <property type="entry name" value="5'-nucleotidase (syn. UDP-sugar hydrolase), C-terminal domain"/>
    <property type="match status" value="1"/>
</dbReference>
<dbReference type="GO" id="GO:0008253">
    <property type="term" value="F:5'-nucleotidase activity"/>
    <property type="evidence" value="ECO:0007669"/>
    <property type="project" value="UniProtKB-EC"/>
</dbReference>
<dbReference type="AlphaFoldDB" id="E7RSS8"/>
<dbReference type="Proteomes" id="UP000005580">
    <property type="component" value="Unassembled WGS sequence"/>
</dbReference>